<name>A0ABQ3H7K4_9NEIS</name>
<feature type="region of interest" description="Disordered" evidence="1">
    <location>
        <begin position="30"/>
        <end position="62"/>
    </location>
</feature>
<proteinExistence type="predicted"/>
<protein>
    <submittedName>
        <fullName evidence="2">Uncharacterized protein</fullName>
    </submittedName>
</protein>
<evidence type="ECO:0000256" key="1">
    <source>
        <dbReference type="SAM" id="MobiDB-lite"/>
    </source>
</evidence>
<organism evidence="2 3">
    <name type="scientific">Vogesella fluminis</name>
    <dbReference type="NCBI Taxonomy" id="1069161"/>
    <lineage>
        <taxon>Bacteria</taxon>
        <taxon>Pseudomonadati</taxon>
        <taxon>Pseudomonadota</taxon>
        <taxon>Betaproteobacteria</taxon>
        <taxon>Neisseriales</taxon>
        <taxon>Chromobacteriaceae</taxon>
        <taxon>Vogesella</taxon>
    </lineage>
</organism>
<comment type="caution">
    <text evidence="2">The sequence shown here is derived from an EMBL/GenBank/DDBJ whole genome shotgun (WGS) entry which is preliminary data.</text>
</comment>
<dbReference type="EMBL" id="BMYP01000006">
    <property type="protein sequence ID" value="GHD72730.1"/>
    <property type="molecule type" value="Genomic_DNA"/>
</dbReference>
<keyword evidence="3" id="KW-1185">Reference proteome</keyword>
<evidence type="ECO:0000313" key="2">
    <source>
        <dbReference type="EMBL" id="GHD72730.1"/>
    </source>
</evidence>
<reference evidence="3" key="1">
    <citation type="journal article" date="2019" name="Int. J. Syst. Evol. Microbiol.">
        <title>The Global Catalogue of Microorganisms (GCM) 10K type strain sequencing project: providing services to taxonomists for standard genome sequencing and annotation.</title>
        <authorList>
            <consortium name="The Broad Institute Genomics Platform"/>
            <consortium name="The Broad Institute Genome Sequencing Center for Infectious Disease"/>
            <person name="Wu L."/>
            <person name="Ma J."/>
        </authorList>
    </citation>
    <scope>NUCLEOTIDE SEQUENCE [LARGE SCALE GENOMIC DNA]</scope>
    <source>
        <strain evidence="3">KCTC 23713</strain>
    </source>
</reference>
<accession>A0ABQ3H7K4</accession>
<dbReference type="Proteomes" id="UP000662678">
    <property type="component" value="Unassembled WGS sequence"/>
</dbReference>
<evidence type="ECO:0000313" key="3">
    <source>
        <dbReference type="Proteomes" id="UP000662678"/>
    </source>
</evidence>
<dbReference type="RefSeq" id="WP_189352204.1">
    <property type="nucleotide sequence ID" value="NZ_BMYP01000006.1"/>
</dbReference>
<sequence>MKRFFRQRITLDEMWANLVWMQQTATLAAARGMARTGPPPATPLIPNTQINPDKPQRTRHLA</sequence>
<gene>
    <name evidence="2" type="ORF">GCM10011419_06380</name>
</gene>